<reference evidence="1" key="1">
    <citation type="submission" date="2022-03" db="EMBL/GenBank/DDBJ databases">
        <authorList>
            <person name="Lindestad O."/>
        </authorList>
    </citation>
    <scope>NUCLEOTIDE SEQUENCE</scope>
</reference>
<proteinExistence type="predicted"/>
<evidence type="ECO:0000313" key="1">
    <source>
        <dbReference type="EMBL" id="CAH2210941.1"/>
    </source>
</evidence>
<sequence>EETVAFSGGNKYILGYIDGGVVDCDQELLKLKPKSEDEGL</sequence>
<name>A0A8S4QKI5_9NEOP</name>
<keyword evidence="2" id="KW-1185">Reference proteome</keyword>
<comment type="caution">
    <text evidence="1">The sequence shown here is derived from an EMBL/GenBank/DDBJ whole genome shotgun (WGS) entry which is preliminary data.</text>
</comment>
<evidence type="ECO:0000313" key="2">
    <source>
        <dbReference type="Proteomes" id="UP000838756"/>
    </source>
</evidence>
<dbReference type="EMBL" id="CAKXAJ010008698">
    <property type="protein sequence ID" value="CAH2210941.1"/>
    <property type="molecule type" value="Genomic_DNA"/>
</dbReference>
<accession>A0A8S4QKI5</accession>
<organism evidence="1 2">
    <name type="scientific">Pararge aegeria aegeria</name>
    <dbReference type="NCBI Taxonomy" id="348720"/>
    <lineage>
        <taxon>Eukaryota</taxon>
        <taxon>Metazoa</taxon>
        <taxon>Ecdysozoa</taxon>
        <taxon>Arthropoda</taxon>
        <taxon>Hexapoda</taxon>
        <taxon>Insecta</taxon>
        <taxon>Pterygota</taxon>
        <taxon>Neoptera</taxon>
        <taxon>Endopterygota</taxon>
        <taxon>Lepidoptera</taxon>
        <taxon>Glossata</taxon>
        <taxon>Ditrysia</taxon>
        <taxon>Papilionoidea</taxon>
        <taxon>Nymphalidae</taxon>
        <taxon>Satyrinae</taxon>
        <taxon>Satyrini</taxon>
        <taxon>Parargina</taxon>
        <taxon>Pararge</taxon>
    </lineage>
</organism>
<dbReference type="Proteomes" id="UP000838756">
    <property type="component" value="Unassembled WGS sequence"/>
</dbReference>
<feature type="non-terminal residue" evidence="1">
    <location>
        <position position="1"/>
    </location>
</feature>
<gene>
    <name evidence="1" type="primary">jg6066</name>
    <name evidence="1" type="ORF">PAEG_LOCUS2790</name>
</gene>
<protein>
    <submittedName>
        <fullName evidence="1">Jg6066 protein</fullName>
    </submittedName>
</protein>
<dbReference type="AlphaFoldDB" id="A0A8S4QKI5"/>